<accession>A0A1F5ZQS0</accession>
<dbReference type="Proteomes" id="UP000177416">
    <property type="component" value="Unassembled WGS sequence"/>
</dbReference>
<evidence type="ECO:0000313" key="2">
    <source>
        <dbReference type="Proteomes" id="UP000177416"/>
    </source>
</evidence>
<dbReference type="AlphaFoldDB" id="A0A1F5ZQS0"/>
<comment type="caution">
    <text evidence="1">The sequence shown here is derived from an EMBL/GenBank/DDBJ whole genome shotgun (WGS) entry which is preliminary data.</text>
</comment>
<organism evidence="1 2">
    <name type="scientific">Candidatus Gottesmanbacteria bacterium RIFCSPHIGHO2_01_FULL_46_14</name>
    <dbReference type="NCBI Taxonomy" id="1798380"/>
    <lineage>
        <taxon>Bacteria</taxon>
        <taxon>Candidatus Gottesmaniibacteriota</taxon>
    </lineage>
</organism>
<reference evidence="1 2" key="1">
    <citation type="journal article" date="2016" name="Nat. Commun.">
        <title>Thousands of microbial genomes shed light on interconnected biogeochemical processes in an aquifer system.</title>
        <authorList>
            <person name="Anantharaman K."/>
            <person name="Brown C.T."/>
            <person name="Hug L.A."/>
            <person name="Sharon I."/>
            <person name="Castelle C.J."/>
            <person name="Probst A.J."/>
            <person name="Thomas B.C."/>
            <person name="Singh A."/>
            <person name="Wilkins M.J."/>
            <person name="Karaoz U."/>
            <person name="Brodie E.L."/>
            <person name="Williams K.H."/>
            <person name="Hubbard S.S."/>
            <person name="Banfield J.F."/>
        </authorList>
    </citation>
    <scope>NUCLEOTIDE SEQUENCE [LARGE SCALE GENOMIC DNA]</scope>
</reference>
<evidence type="ECO:0000313" key="1">
    <source>
        <dbReference type="EMBL" id="OGG14850.1"/>
    </source>
</evidence>
<dbReference type="EMBL" id="MFJJ01000012">
    <property type="protein sequence ID" value="OGG14850.1"/>
    <property type="molecule type" value="Genomic_DNA"/>
</dbReference>
<dbReference type="SUPFAM" id="SSF82171">
    <property type="entry name" value="DPP6 N-terminal domain-like"/>
    <property type="match status" value="1"/>
</dbReference>
<proteinExistence type="predicted"/>
<name>A0A1F5ZQS0_9BACT</name>
<protein>
    <submittedName>
        <fullName evidence="1">Uncharacterized protein</fullName>
    </submittedName>
</protein>
<sequence>MIGTNPTEDVRTIEPKKLYVYDSREDKNFFVLDQSELPTPTPKAGPTLPFYTQVSSIGWFPTSKHLLLTLLGKIDVMEYDRTNWTTIYAGPFTPGFVAPWPNGSRLVIVTNLNPSAGTLPNLYTVNLR</sequence>
<gene>
    <name evidence="1" type="ORF">A2875_04000</name>
</gene>